<dbReference type="RefSeq" id="WP_339095886.1">
    <property type="nucleotide sequence ID" value="NZ_CP149782.1"/>
</dbReference>
<dbReference type="EMBL" id="CP149782">
    <property type="protein sequence ID" value="WYF44709.1"/>
    <property type="molecule type" value="Genomic_DNA"/>
</dbReference>
<dbReference type="SUPFAM" id="SSF52540">
    <property type="entry name" value="P-loop containing nucleoside triphosphate hydrolases"/>
    <property type="match status" value="1"/>
</dbReference>
<dbReference type="InterPro" id="IPR027417">
    <property type="entry name" value="P-loop_NTPase"/>
</dbReference>
<proteinExistence type="predicted"/>
<dbReference type="Gene3D" id="3.40.50.300">
    <property type="entry name" value="P-loop containing nucleotide triphosphate hydrolases"/>
    <property type="match status" value="1"/>
</dbReference>
<dbReference type="AlphaFoldDB" id="A0AAU6Q361"/>
<protein>
    <submittedName>
        <fullName evidence="1">Antibiotic resistance protein</fullName>
    </submittedName>
</protein>
<reference evidence="1" key="1">
    <citation type="submission" date="2024-03" db="EMBL/GenBank/DDBJ databases">
        <title>Deinococcus weizhi sp. nov., isolated from human skin.</title>
        <authorList>
            <person name="Wei Z."/>
            <person name="Tian F."/>
            <person name="Yang C."/>
            <person name="Xin L.T."/>
            <person name="Wen Z.J."/>
            <person name="Lan K.C."/>
            <person name="Yu L."/>
            <person name="Zhe W."/>
            <person name="Dan F.D."/>
            <person name="Jun W."/>
            <person name="Rui Z."/>
            <person name="Yong X.J."/>
            <person name="Ting Y."/>
            <person name="Wei X."/>
            <person name="Xu Z.G."/>
            <person name="Xin Z."/>
            <person name="Dong F.G."/>
            <person name="Ni X.M."/>
            <person name="Zheng M.G."/>
            <person name="Chun Y."/>
            <person name="Qian W.X."/>
        </authorList>
    </citation>
    <scope>NUCLEOTIDE SEQUENCE</scope>
    <source>
        <strain evidence="1">VB142</strain>
    </source>
</reference>
<accession>A0AAU6Q361</accession>
<evidence type="ECO:0000313" key="1">
    <source>
        <dbReference type="EMBL" id="WYF44709.1"/>
    </source>
</evidence>
<organism evidence="1">
    <name type="scientific">Deinococcus sp. VB142</name>
    <dbReference type="NCBI Taxonomy" id="3112952"/>
    <lineage>
        <taxon>Bacteria</taxon>
        <taxon>Thermotogati</taxon>
        <taxon>Deinococcota</taxon>
        <taxon>Deinococci</taxon>
        <taxon>Deinococcales</taxon>
        <taxon>Deinococcaceae</taxon>
        <taxon>Deinococcus</taxon>
    </lineage>
</organism>
<name>A0AAU6Q361_9DEIO</name>
<sequence>MRPPIIWINGPFGVGKMYAAYALHERLPGSFIFEPEEMGLALKKLTPKFTADPQAHPMWIPLMLDALQYASREADGPLIVPVTMTDVARHRRLMSGLQSRDLSAHHFTLLAPLDVVLSRLKREGHTDLYVGGIEDRLNELRSEQFRTHIDVTSLGEQQIAETIAQQVGLTLSPVPNDPLRWIKGALAGRRRPSH</sequence>
<gene>
    <name evidence="1" type="ORF">WDJ50_00925</name>
</gene>